<dbReference type="GO" id="GO:0000149">
    <property type="term" value="F:SNARE binding"/>
    <property type="evidence" value="ECO:0007669"/>
    <property type="project" value="TreeGrafter"/>
</dbReference>
<dbReference type="GO" id="GO:0043005">
    <property type="term" value="C:neuron projection"/>
    <property type="evidence" value="ECO:0007669"/>
    <property type="project" value="TreeGrafter"/>
</dbReference>
<dbReference type="GO" id="GO:0030133">
    <property type="term" value="C:transport vesicle"/>
    <property type="evidence" value="ECO:0007669"/>
    <property type="project" value="TreeGrafter"/>
</dbReference>
<dbReference type="GO" id="GO:0005770">
    <property type="term" value="C:late endosome"/>
    <property type="evidence" value="ECO:0007669"/>
    <property type="project" value="TreeGrafter"/>
</dbReference>
<feature type="domain" description="VPS9" evidence="1">
    <location>
        <begin position="1"/>
        <end position="98"/>
    </location>
</feature>
<reference evidence="2" key="1">
    <citation type="submission" date="2015-11" db="EMBL/GenBank/DDBJ databases">
        <title>De novo transcriptome assembly of four potential Pierce s Disease insect vectors from Arizona vineyards.</title>
        <authorList>
            <person name="Tassone E.E."/>
        </authorList>
    </citation>
    <scope>NUCLEOTIDE SEQUENCE</scope>
</reference>
<dbReference type="Gene3D" id="1.20.1050.80">
    <property type="entry name" value="VPS9 domain"/>
    <property type="match status" value="1"/>
</dbReference>
<dbReference type="InterPro" id="IPR051248">
    <property type="entry name" value="UPF0507/Ank_repeat_27"/>
</dbReference>
<organism evidence="2">
    <name type="scientific">Graphocephala atropunctata</name>
    <dbReference type="NCBI Taxonomy" id="36148"/>
    <lineage>
        <taxon>Eukaryota</taxon>
        <taxon>Metazoa</taxon>
        <taxon>Ecdysozoa</taxon>
        <taxon>Arthropoda</taxon>
        <taxon>Hexapoda</taxon>
        <taxon>Insecta</taxon>
        <taxon>Pterygota</taxon>
        <taxon>Neoptera</taxon>
        <taxon>Paraneoptera</taxon>
        <taxon>Hemiptera</taxon>
        <taxon>Auchenorrhyncha</taxon>
        <taxon>Membracoidea</taxon>
        <taxon>Cicadellidae</taxon>
        <taxon>Cicadellinae</taxon>
        <taxon>Cicadellini</taxon>
        <taxon>Graphocephala</taxon>
    </lineage>
</organism>
<dbReference type="Pfam" id="PF02204">
    <property type="entry name" value="VPS9"/>
    <property type="match status" value="1"/>
</dbReference>
<dbReference type="PROSITE" id="PS51205">
    <property type="entry name" value="VPS9"/>
    <property type="match status" value="1"/>
</dbReference>
<dbReference type="AlphaFoldDB" id="A0A1B6KQQ0"/>
<protein>
    <recommendedName>
        <fullName evidence="1">VPS9 domain-containing protein</fullName>
    </recommendedName>
</protein>
<dbReference type="GO" id="GO:0005769">
    <property type="term" value="C:early endosome"/>
    <property type="evidence" value="ECO:0007669"/>
    <property type="project" value="TreeGrafter"/>
</dbReference>
<dbReference type="SUPFAM" id="SSF109993">
    <property type="entry name" value="VPS9 domain"/>
    <property type="match status" value="1"/>
</dbReference>
<name>A0A1B6KQQ0_9HEMI</name>
<dbReference type="GO" id="GO:0005886">
    <property type="term" value="C:plasma membrane"/>
    <property type="evidence" value="ECO:0007669"/>
    <property type="project" value="TreeGrafter"/>
</dbReference>
<dbReference type="InterPro" id="IPR003123">
    <property type="entry name" value="VPS9"/>
</dbReference>
<dbReference type="GO" id="GO:0097422">
    <property type="term" value="C:tubular endosome"/>
    <property type="evidence" value="ECO:0007669"/>
    <property type="project" value="TreeGrafter"/>
</dbReference>
<feature type="non-terminal residue" evidence="2">
    <location>
        <position position="1"/>
    </location>
</feature>
<proteinExistence type="predicted"/>
<sequence length="185" mass="20563">STVLGKVGCLKRTLAAISKQDTTSSKQGTVVAADDLLPMLIFLVIKSGLPNWIAHLTYMRQFNFSASNEIHVDQDSFLVTSLEAAIEHIRSGILMGPSSPESQQQYEDELDLLESPLRKNSFECEVPQDLSNEGSECLETLTTLFDASRLGNEEEVERILKEFRDKGGDTNHNDLCNQFCSCDKC</sequence>
<evidence type="ECO:0000313" key="2">
    <source>
        <dbReference type="EMBL" id="JAT13768.1"/>
    </source>
</evidence>
<feature type="non-terminal residue" evidence="2">
    <location>
        <position position="185"/>
    </location>
</feature>
<gene>
    <name evidence="2" type="ORF">g.52725</name>
</gene>
<dbReference type="PANTHER" id="PTHR24170">
    <property type="entry name" value="ANKYRIN REPEAT DOMAIN-CONTAINING PROTEIN 27"/>
    <property type="match status" value="1"/>
</dbReference>
<dbReference type="InterPro" id="IPR037191">
    <property type="entry name" value="VPS9_dom_sf"/>
</dbReference>
<dbReference type="PANTHER" id="PTHR24170:SF2">
    <property type="entry name" value="ANKYRIN REPEAT DOMAIN-CONTAINING PROTEIN 27"/>
    <property type="match status" value="1"/>
</dbReference>
<accession>A0A1B6KQQ0</accession>
<dbReference type="EMBL" id="GEBQ01026209">
    <property type="protein sequence ID" value="JAT13768.1"/>
    <property type="molecule type" value="Transcribed_RNA"/>
</dbReference>
<evidence type="ECO:0000259" key="1">
    <source>
        <dbReference type="PROSITE" id="PS51205"/>
    </source>
</evidence>
<dbReference type="GO" id="GO:0048812">
    <property type="term" value="P:neuron projection morphogenesis"/>
    <property type="evidence" value="ECO:0007669"/>
    <property type="project" value="TreeGrafter"/>
</dbReference>
<dbReference type="GO" id="GO:0005085">
    <property type="term" value="F:guanyl-nucleotide exchange factor activity"/>
    <property type="evidence" value="ECO:0007669"/>
    <property type="project" value="TreeGrafter"/>
</dbReference>
<dbReference type="GO" id="GO:0045022">
    <property type="term" value="P:early endosome to late endosome transport"/>
    <property type="evidence" value="ECO:0007669"/>
    <property type="project" value="TreeGrafter"/>
</dbReference>